<protein>
    <recommendedName>
        <fullName evidence="2">Glycosyl transferase family 1 domain-containing protein</fullName>
    </recommendedName>
</protein>
<dbReference type="PANTHER" id="PTHR46401:SF2">
    <property type="entry name" value="GLYCOSYLTRANSFERASE WBBK-RELATED"/>
    <property type="match status" value="1"/>
</dbReference>
<comment type="caution">
    <text evidence="3">The sequence shown here is derived from an EMBL/GenBank/DDBJ whole genome shotgun (WGS) entry which is preliminary data.</text>
</comment>
<evidence type="ECO:0000256" key="1">
    <source>
        <dbReference type="ARBA" id="ARBA00022679"/>
    </source>
</evidence>
<dbReference type="Proteomes" id="UP000178116">
    <property type="component" value="Unassembled WGS sequence"/>
</dbReference>
<dbReference type="Pfam" id="PF00534">
    <property type="entry name" value="Glycos_transf_1"/>
    <property type="match status" value="1"/>
</dbReference>
<evidence type="ECO:0000313" key="4">
    <source>
        <dbReference type="Proteomes" id="UP000178116"/>
    </source>
</evidence>
<dbReference type="PANTHER" id="PTHR46401">
    <property type="entry name" value="GLYCOSYLTRANSFERASE WBBK-RELATED"/>
    <property type="match status" value="1"/>
</dbReference>
<proteinExistence type="predicted"/>
<dbReference type="EMBL" id="MHRA01000006">
    <property type="protein sequence ID" value="OHA16006.1"/>
    <property type="molecule type" value="Genomic_DNA"/>
</dbReference>
<evidence type="ECO:0000259" key="2">
    <source>
        <dbReference type="Pfam" id="PF00534"/>
    </source>
</evidence>
<dbReference type="GO" id="GO:0016757">
    <property type="term" value="F:glycosyltransferase activity"/>
    <property type="evidence" value="ECO:0007669"/>
    <property type="project" value="InterPro"/>
</dbReference>
<dbReference type="Gene3D" id="3.40.50.2000">
    <property type="entry name" value="Glycogen Phosphorylase B"/>
    <property type="match status" value="2"/>
</dbReference>
<dbReference type="CDD" id="cd03801">
    <property type="entry name" value="GT4_PimA-like"/>
    <property type="match status" value="1"/>
</dbReference>
<dbReference type="InterPro" id="IPR001296">
    <property type="entry name" value="Glyco_trans_1"/>
</dbReference>
<keyword evidence="1" id="KW-0808">Transferase</keyword>
<accession>A0A1G2LWK7</accession>
<dbReference type="GO" id="GO:0009103">
    <property type="term" value="P:lipopolysaccharide biosynthetic process"/>
    <property type="evidence" value="ECO:0007669"/>
    <property type="project" value="TreeGrafter"/>
</dbReference>
<evidence type="ECO:0000313" key="3">
    <source>
        <dbReference type="EMBL" id="OHA16006.1"/>
    </source>
</evidence>
<dbReference type="SUPFAM" id="SSF53756">
    <property type="entry name" value="UDP-Glycosyltransferase/glycogen phosphorylase"/>
    <property type="match status" value="1"/>
</dbReference>
<dbReference type="AlphaFoldDB" id="A0A1G2LWK7"/>
<gene>
    <name evidence="3" type="ORF">A3A10_01550</name>
</gene>
<reference evidence="3 4" key="1">
    <citation type="journal article" date="2016" name="Nat. Commun.">
        <title>Thousands of microbial genomes shed light on interconnected biogeochemical processes in an aquifer system.</title>
        <authorList>
            <person name="Anantharaman K."/>
            <person name="Brown C.T."/>
            <person name="Hug L.A."/>
            <person name="Sharon I."/>
            <person name="Castelle C.J."/>
            <person name="Probst A.J."/>
            <person name="Thomas B.C."/>
            <person name="Singh A."/>
            <person name="Wilkins M.J."/>
            <person name="Karaoz U."/>
            <person name="Brodie E.L."/>
            <person name="Williams K.H."/>
            <person name="Hubbard S.S."/>
            <person name="Banfield J.F."/>
        </authorList>
    </citation>
    <scope>NUCLEOTIDE SEQUENCE [LARGE SCALE GENOMIC DNA]</scope>
</reference>
<organism evidence="3 4">
    <name type="scientific">Candidatus Tagabacteria bacterium RIFCSPLOWO2_01_FULL_42_9</name>
    <dbReference type="NCBI Taxonomy" id="1802296"/>
    <lineage>
        <taxon>Bacteria</taxon>
        <taxon>Candidatus Tagaibacteriota</taxon>
    </lineage>
</organism>
<feature type="domain" description="Glycosyl transferase family 1" evidence="2">
    <location>
        <begin position="220"/>
        <end position="315"/>
    </location>
</feature>
<name>A0A1G2LWK7_9BACT</name>
<sequence>MENKNKISNGLNILICTGIFPPDIGGPAYYAKNIEEEFLKEKHDVNVLTYGLEKKLPTGIRHCFYFLKVLFELPKIDLIIALDTFSAGLPAVLAAKIFGKKTIIRIGGDFLWESYVERSGNLIALKKFYEEKPVLIFKEKIIFSLTRLVLKDSSAIVFSTEWQKNIWQKVYNMNLQKLFVVENFYGKKIADLGFKQKNFLWGGRPIKLKNLQNLEEAFSEAREENHDIKLEIIGKLSRDDFIEKIRNCYAVILPSISDISPNFILEAIAANKPFIVTEETGIYDMLKNIGIFINPFDKNDIKKKILFLADNGNYQDYKKRIQSFVFNHSWRQIAGEFLEIYKKL</sequence>